<evidence type="ECO:0000313" key="2">
    <source>
        <dbReference type="EMBL" id="CAA7408811.1"/>
    </source>
</evidence>
<dbReference type="Proteomes" id="UP000663760">
    <property type="component" value="Chromosome 15"/>
</dbReference>
<organism evidence="2 3">
    <name type="scientific">Spirodela intermedia</name>
    <name type="common">Intermediate duckweed</name>
    <dbReference type="NCBI Taxonomy" id="51605"/>
    <lineage>
        <taxon>Eukaryota</taxon>
        <taxon>Viridiplantae</taxon>
        <taxon>Streptophyta</taxon>
        <taxon>Embryophyta</taxon>
        <taxon>Tracheophyta</taxon>
        <taxon>Spermatophyta</taxon>
        <taxon>Magnoliopsida</taxon>
        <taxon>Liliopsida</taxon>
        <taxon>Araceae</taxon>
        <taxon>Lemnoideae</taxon>
        <taxon>Spirodela</taxon>
    </lineage>
</organism>
<feature type="transmembrane region" description="Helical" evidence="1">
    <location>
        <begin position="44"/>
        <end position="61"/>
    </location>
</feature>
<sequence>MGPFASLLSILDNIWFRFLLNKAPLRFLSFTSVAPPERRGRLKVVIWVLATILIIVFPFKLPSTMPFAFAAVI</sequence>
<proteinExistence type="predicted"/>
<reference evidence="2" key="1">
    <citation type="submission" date="2020-02" db="EMBL/GenBank/DDBJ databases">
        <authorList>
            <person name="Scholz U."/>
            <person name="Mascher M."/>
            <person name="Fiebig A."/>
        </authorList>
    </citation>
    <scope>NUCLEOTIDE SEQUENCE</scope>
</reference>
<protein>
    <submittedName>
        <fullName evidence="2">Uncharacterized protein</fullName>
    </submittedName>
</protein>
<dbReference type="EMBL" id="LR746278">
    <property type="protein sequence ID" value="CAA7408811.1"/>
    <property type="molecule type" value="Genomic_DNA"/>
</dbReference>
<evidence type="ECO:0000256" key="1">
    <source>
        <dbReference type="SAM" id="Phobius"/>
    </source>
</evidence>
<keyword evidence="3" id="KW-1185">Reference proteome</keyword>
<gene>
    <name evidence="2" type="ORF">SI8410_15019489</name>
</gene>
<dbReference type="AlphaFoldDB" id="A0A7I8LFL3"/>
<name>A0A7I8LFL3_SPIIN</name>
<keyword evidence="1" id="KW-0472">Membrane</keyword>
<keyword evidence="1" id="KW-1133">Transmembrane helix</keyword>
<accession>A0A7I8LFL3</accession>
<evidence type="ECO:0000313" key="3">
    <source>
        <dbReference type="Proteomes" id="UP000663760"/>
    </source>
</evidence>
<keyword evidence="1" id="KW-0812">Transmembrane</keyword>
<dbReference type="OrthoDB" id="737602at2759"/>